<dbReference type="PROSITE" id="PS52004">
    <property type="entry name" value="KS3_2"/>
    <property type="match status" value="1"/>
</dbReference>
<feature type="compositionally biased region" description="Polar residues" evidence="6">
    <location>
        <begin position="1563"/>
        <end position="1581"/>
    </location>
</feature>
<dbReference type="PROSITE" id="PS50075">
    <property type="entry name" value="CARRIER"/>
    <property type="match status" value="2"/>
</dbReference>
<dbReference type="SUPFAM" id="SSF53901">
    <property type="entry name" value="Thiolase-like"/>
    <property type="match status" value="1"/>
</dbReference>
<keyword evidence="1" id="KW-0596">Phosphopantetheine</keyword>
<dbReference type="SUPFAM" id="SSF53383">
    <property type="entry name" value="PLP-dependent transferases"/>
    <property type="match status" value="1"/>
</dbReference>
<dbReference type="PROSITE" id="PS00606">
    <property type="entry name" value="KS3_1"/>
    <property type="match status" value="1"/>
</dbReference>
<gene>
    <name evidence="9" type="ORF">SAMN05421819_3308</name>
</gene>
<evidence type="ECO:0000256" key="3">
    <source>
        <dbReference type="ARBA" id="ARBA00022679"/>
    </source>
</evidence>
<dbReference type="InterPro" id="IPR015424">
    <property type="entry name" value="PyrdxlP-dep_Trfase"/>
</dbReference>
<dbReference type="InterPro" id="IPR016036">
    <property type="entry name" value="Malonyl_transacylase_ACP-bd"/>
</dbReference>
<dbReference type="PANTHER" id="PTHR43775:SF51">
    <property type="entry name" value="INACTIVE PHENOLPHTHIOCEROL SYNTHESIS POLYKETIDE SYNTHASE TYPE I PKS1-RELATED"/>
    <property type="match status" value="1"/>
</dbReference>
<dbReference type="Proteomes" id="UP000236728">
    <property type="component" value="Unassembled WGS sequence"/>
</dbReference>
<dbReference type="Gene3D" id="3.30.559.10">
    <property type="entry name" value="Chloramphenicol acetyltransferase-like domain"/>
    <property type="match status" value="1"/>
</dbReference>
<dbReference type="InterPro" id="IPR018201">
    <property type="entry name" value="Ketoacyl_synth_AS"/>
</dbReference>
<dbReference type="InterPro" id="IPR001242">
    <property type="entry name" value="Condensation_dom"/>
</dbReference>
<dbReference type="Gene3D" id="2.30.38.10">
    <property type="entry name" value="Luciferase, Domain 3"/>
    <property type="match status" value="1"/>
</dbReference>
<dbReference type="SMART" id="SM00825">
    <property type="entry name" value="PKS_KS"/>
    <property type="match status" value="1"/>
</dbReference>
<dbReference type="Pfam" id="PF13193">
    <property type="entry name" value="AMP-binding_C"/>
    <property type="match status" value="1"/>
</dbReference>
<dbReference type="Gene3D" id="3.30.300.30">
    <property type="match status" value="1"/>
</dbReference>
<dbReference type="Gene3D" id="1.10.1200.10">
    <property type="entry name" value="ACP-like"/>
    <property type="match status" value="2"/>
</dbReference>
<dbReference type="SUPFAM" id="SSF52151">
    <property type="entry name" value="FabD/lysophospholipase-like"/>
    <property type="match status" value="1"/>
</dbReference>
<organism evidence="9 10">
    <name type="scientific">Bryocella elongata</name>
    <dbReference type="NCBI Taxonomy" id="863522"/>
    <lineage>
        <taxon>Bacteria</taxon>
        <taxon>Pseudomonadati</taxon>
        <taxon>Acidobacteriota</taxon>
        <taxon>Terriglobia</taxon>
        <taxon>Terriglobales</taxon>
        <taxon>Acidobacteriaceae</taxon>
        <taxon>Bryocella</taxon>
    </lineage>
</organism>
<dbReference type="SUPFAM" id="SSF56801">
    <property type="entry name" value="Acetyl-CoA synthetase-like"/>
    <property type="match status" value="1"/>
</dbReference>
<dbReference type="InterPro" id="IPR015422">
    <property type="entry name" value="PyrdxlP-dep_Trfase_small"/>
</dbReference>
<dbReference type="Pfam" id="PF00501">
    <property type="entry name" value="AMP-binding"/>
    <property type="match status" value="1"/>
</dbReference>
<dbReference type="Pfam" id="PF00550">
    <property type="entry name" value="PP-binding"/>
    <property type="match status" value="2"/>
</dbReference>
<dbReference type="InterPro" id="IPR009081">
    <property type="entry name" value="PP-bd_ACP"/>
</dbReference>
<evidence type="ECO:0000256" key="2">
    <source>
        <dbReference type="ARBA" id="ARBA00022553"/>
    </source>
</evidence>
<dbReference type="Gene3D" id="3.90.1150.10">
    <property type="entry name" value="Aspartate Aminotransferase, domain 1"/>
    <property type="match status" value="1"/>
</dbReference>
<dbReference type="OrthoDB" id="9765680at2"/>
<feature type="domain" description="Carrier" evidence="7">
    <location>
        <begin position="2539"/>
        <end position="2613"/>
    </location>
</feature>
<dbReference type="EMBL" id="FNVA01000006">
    <property type="protein sequence ID" value="SEG52627.1"/>
    <property type="molecule type" value="Genomic_DNA"/>
</dbReference>
<evidence type="ECO:0000259" key="7">
    <source>
        <dbReference type="PROSITE" id="PS50075"/>
    </source>
</evidence>
<dbReference type="Pfam" id="PF00698">
    <property type="entry name" value="Acyl_transf_1"/>
    <property type="match status" value="1"/>
</dbReference>
<dbReference type="GO" id="GO:0004312">
    <property type="term" value="F:fatty acid synthase activity"/>
    <property type="evidence" value="ECO:0007669"/>
    <property type="project" value="TreeGrafter"/>
</dbReference>
<dbReference type="Pfam" id="PF00202">
    <property type="entry name" value="Aminotran_3"/>
    <property type="match status" value="1"/>
</dbReference>
<dbReference type="InterPro" id="IPR005814">
    <property type="entry name" value="Aminotrans_3"/>
</dbReference>
<comment type="similarity">
    <text evidence="5">In the C-terminal section; belongs to the NRP synthetase family.</text>
</comment>
<dbReference type="SUPFAM" id="SSF55048">
    <property type="entry name" value="Probable ACP-binding domain of malonyl-CoA ACP transacylase"/>
    <property type="match status" value="1"/>
</dbReference>
<evidence type="ECO:0000313" key="10">
    <source>
        <dbReference type="Proteomes" id="UP000236728"/>
    </source>
</evidence>
<dbReference type="Gene3D" id="3.40.366.10">
    <property type="entry name" value="Malonyl-Coenzyme A Acyl Carrier Protein, domain 2"/>
    <property type="match status" value="1"/>
</dbReference>
<dbReference type="GO" id="GO:0030170">
    <property type="term" value="F:pyridoxal phosphate binding"/>
    <property type="evidence" value="ECO:0007669"/>
    <property type="project" value="InterPro"/>
</dbReference>
<dbReference type="Pfam" id="PF02801">
    <property type="entry name" value="Ketoacyl-synt_C"/>
    <property type="match status" value="1"/>
</dbReference>
<dbReference type="InterPro" id="IPR014030">
    <property type="entry name" value="Ketoacyl_synth_N"/>
</dbReference>
<dbReference type="CDD" id="cd19531">
    <property type="entry name" value="LCL_NRPS-like"/>
    <property type="match status" value="1"/>
</dbReference>
<feature type="domain" description="Carrier" evidence="7">
    <location>
        <begin position="927"/>
        <end position="1005"/>
    </location>
</feature>
<dbReference type="InterPro" id="IPR025110">
    <property type="entry name" value="AMP-bd_C"/>
</dbReference>
<dbReference type="InterPro" id="IPR020841">
    <property type="entry name" value="PKS_Beta-ketoAc_synthase_dom"/>
</dbReference>
<dbReference type="PROSITE" id="PS00455">
    <property type="entry name" value="AMP_BINDING"/>
    <property type="match status" value="1"/>
</dbReference>
<feature type="region of interest" description="Disordered" evidence="6">
    <location>
        <begin position="1563"/>
        <end position="1582"/>
    </location>
</feature>
<keyword evidence="2" id="KW-0597">Phosphoprotein</keyword>
<dbReference type="InterPro" id="IPR010071">
    <property type="entry name" value="AA_adenyl_dom"/>
</dbReference>
<dbReference type="Pfam" id="PF22621">
    <property type="entry name" value="CurL-like_PKS_C"/>
    <property type="match status" value="1"/>
</dbReference>
<evidence type="ECO:0000313" key="9">
    <source>
        <dbReference type="EMBL" id="SEG52627.1"/>
    </source>
</evidence>
<dbReference type="NCBIfam" id="TIGR01733">
    <property type="entry name" value="AA-adenyl-dom"/>
    <property type="match status" value="1"/>
</dbReference>
<feature type="domain" description="Ketosynthase family 3 (KS3)" evidence="8">
    <location>
        <begin position="11"/>
        <end position="441"/>
    </location>
</feature>
<dbReference type="SUPFAM" id="SSF52777">
    <property type="entry name" value="CoA-dependent acyltransferases"/>
    <property type="match status" value="2"/>
</dbReference>
<dbReference type="SUPFAM" id="SSF47336">
    <property type="entry name" value="ACP-like"/>
    <property type="match status" value="2"/>
</dbReference>
<dbReference type="RefSeq" id="WP_103934191.1">
    <property type="nucleotide sequence ID" value="NZ_FNVA01000006.1"/>
</dbReference>
<protein>
    <submittedName>
        <fullName evidence="9">Amino acid adenylation domain-containing protein</fullName>
    </submittedName>
</protein>
<dbReference type="InterPro" id="IPR045851">
    <property type="entry name" value="AMP-bd_C_sf"/>
</dbReference>
<dbReference type="InterPro" id="IPR014031">
    <property type="entry name" value="Ketoacyl_synth_C"/>
</dbReference>
<dbReference type="FunFam" id="3.40.50.980:FF:000001">
    <property type="entry name" value="Non-ribosomal peptide synthetase"/>
    <property type="match status" value="1"/>
</dbReference>
<proteinExistence type="inferred from homology"/>
<dbReference type="InterPro" id="IPR000873">
    <property type="entry name" value="AMP-dep_synth/lig_dom"/>
</dbReference>
<dbReference type="Gene3D" id="3.40.50.980">
    <property type="match status" value="2"/>
</dbReference>
<dbReference type="GO" id="GO:0004315">
    <property type="term" value="F:3-oxoacyl-[acyl-carrier-protein] synthase activity"/>
    <property type="evidence" value="ECO:0007669"/>
    <property type="project" value="InterPro"/>
</dbReference>
<dbReference type="SMART" id="SM00827">
    <property type="entry name" value="PKS_AT"/>
    <property type="match status" value="1"/>
</dbReference>
<sequence length="2636" mass="285317">MSYEIDPQDAANAIAIIGMAGRFPGAPDIASFWRILVEGRDTITRFAPEEATNFVAGESDFIAARGILDGVGQFDADFFNVPPREAERMDPQHRLLLECCANAFDAAGYDPHAYAGEIGLFAGCALNTYLLANLAHDRSFLDEFTNGYQVGDFSYLTGNDKDFLTTRIAYKLNLRGPVMTVQGACATSLVAVCQAAQSLLNYQCDMALAGGVSITFPQQRGHVAQEGSLTSRDGYCRPFDANASGTIFGHGAGVVLLKRYEDAVRDGDAIAAVIRGYAITNDGAQKAGYMAPGVDGQLRAITGALAMANISADTISYVEAHGTGTPMGDPIEVSALTQAYRRSTDRQSFCILGAAKGNIGHLDAAAGVTGLIKTVLQMQHRTLPGLAHFASPNPELHLEGSPFRLIAQAEPWISPSPELPLRAGVSAFGVGGVNAHVVLEEAPAAEERRTRRDRQVLCLSARTPEALAEAKLALAQAFELDPTVNLADAAYTLATGRQTFATRFAFAAATISDAVEALRSNQAPTTTARSAERVVFQFPGQGSQFSGMGHELYRSEPIYRDTLELCLSVAEQEGIPELRGLILGDSEAEAPLAQTRIAQPALFAVELALASLWQSWGLQPAALVGHSVGEYVAAVLAGVFSVEDAMRLVCLRAHLMQSMEPGAMLSVALGEDRIDSYASDAINVAAYNSQRASVMAGPVAAIEELEAKLADEKIACKRLKASHAFHSHMMQPMLAAFEDEVARVSLNPPQRAYVSTVTGEWVTNEQATDPSFWADQIRRPVRYAHALRTLLTAGYDCFLECGPGEALTSLALHQRSSAAEMLAVPSLPSSSSNGRTRDVRDAVVTLWNAGISVDPHRYYAAETRRRVSLPAYPFQRKLYWVDPPAPQVRINELASAPPMSEGPSPAMSSINATPAIRDAQQPQLAPARFERLQQEAASLFTELSGVDIAPAEYDLTFLELGLDSLFLTQATLAVSRRFKVKITLRQVMEQLSTIAAIAKHLDEQMAPEIVAASPVPAAPAPTSAITVPTPEAAGSAIEQLFTSQVVALSAMFAQQVAALQAAVQSGGVSPSLPSNAVGTPAPIAPLKTSAPATQASTALDTKHGSFRPPQRASQEITPQQRNYIDSLIARYTAKTPGSKRRTAADRLRLADPRAVSGFRPQWKEMVYPLVTDRALGSRLWDIDGNEYIDIVNGYGCIMFGHSPEFVVEAAKKQLDRGVAIGPQSALAGEVAKLICDLTGNERVTFCNTGSEAVMAAIRVARTVTGRDRVVYFSGDYHGTFDEVLIRKTPRGSAPIAPGIPFDNVKNITVLDYGTPEALEYIRNNADDIAAVLIEPVQTRHPENKPFDFIREVRRVTEQHGAAMILDEVVTGFRVAPGGVQEYLGIRADMCTYGKVIGGGHPIGVLSGKAQYLDALDGGSWNYGDDSIPEVGVTFFAGTFVRHPLAMAAAKSVLQHLKQKGPSLQETLNAKTKAISESLGAFLMERGVPLHIDHFASWFYFTFPGETPLGTLFYYAMRARGIHIQEGYPCFLTSAHTDADLAAVELAFRETILEMQSHGVLPSKESSSLSAADQGDSATEFSPSHVALTEPQREIFLAAALGQEANCAFNESVMVRLHGPLREADLRFAIDAVIARHDALRSVVSQDGESLCIAPAYEGPVDWSDLTALGRDAQEQALRAYSEEDSRSPFDLHSGPLLRIMAFRLSAQSVALVLTGHHIVLDGWSANLLLEEIAAVYTNGSGGLRALAPLLSFSRYAAAQREREARGEFEANERYWVNKFEGRSPRLDLPTDRVRPLVKTYSGATYNGHIDADRYARLKKFSARNGCSLYVTLLAGFELLLHRLSGQQELVVGISTAAQALLEGESLVGHCVNYLPLLSELEPAESVLSHMKAARTVLLDAQEHQEFTYGSLLRRLKLEREPGRLPLIEVQFNLERVGDAANFDGLTAEINSQPKQFVNSDLFLNVIEQSDGLHFACDYNNTLFLESTIERWMGHWEQLLESMMQQPDATAAELAILTESEQSYLRNTWNQTAVDFGRFTDLPSIVTRHAALTATKVALECNGRKWTYVELDEYATLLAHRLVHEGLKPGELVGICIERSVEMAGALLAVMKAGGAYVPLDPKHPQDRLRGIVDDAGLKLLLTGRDPSIISNAKMLNITGPQPRVSDPLPAAIKSSDVAYVIYTSGSTGKPKGVAIPHGALMNLLHSMQREPGLSSDDVLIGVTTLAFDIAALEMFLPMLTGAKLVIATDEQVSNGGLLLDLAKRSDATVLQATPGLWRILIDAGWDTATPLKALCGGEALPRDLANQLIARSASVWNVYGPTETTIWSSATRVAAGDGPLRLGTPIANTQFHVLDDQLRLCPIGVTGELCIGGDGLAVGYWHREELTAERFVIAPSVNARIYRTGDLARRHADGAIELLGRTDFQVKIRGYRIELGEIEAVLATDDAVREAIVLARTEPGTDSTRLVAFLDAGQQHVDPQLSERVRRTAERELPSYMVPPTVLVLPEFPRLPNTKVDRKALLRMVDGTAGQAPKRDFVPPSTAEQTQLAAIWADVLKLKAVSVEESIFEMGADSLAIFRIAARAQREGLLVKASQIFEHRTVAAVCHALPKAELEAKPRGPARISAVPRERFKVTR</sequence>
<dbReference type="InterPro" id="IPR020845">
    <property type="entry name" value="AMP-binding_CS"/>
</dbReference>
<evidence type="ECO:0000256" key="1">
    <source>
        <dbReference type="ARBA" id="ARBA00022450"/>
    </source>
</evidence>
<keyword evidence="4" id="KW-0663">Pyridoxal phosphate</keyword>
<accession>A0A1H6AX22</accession>
<evidence type="ECO:0000259" key="8">
    <source>
        <dbReference type="PROSITE" id="PS52004"/>
    </source>
</evidence>
<dbReference type="Pfam" id="PF00109">
    <property type="entry name" value="ketoacyl-synt"/>
    <property type="match status" value="1"/>
</dbReference>
<dbReference type="Pfam" id="PF00668">
    <property type="entry name" value="Condensation"/>
    <property type="match status" value="1"/>
</dbReference>
<dbReference type="GO" id="GO:0006633">
    <property type="term" value="P:fatty acid biosynthetic process"/>
    <property type="evidence" value="ECO:0007669"/>
    <property type="project" value="InterPro"/>
</dbReference>
<evidence type="ECO:0000256" key="5">
    <source>
        <dbReference type="ARBA" id="ARBA00029443"/>
    </source>
</evidence>
<evidence type="ECO:0000256" key="4">
    <source>
        <dbReference type="ARBA" id="ARBA00022898"/>
    </source>
</evidence>
<dbReference type="Gene3D" id="3.40.47.10">
    <property type="match status" value="1"/>
</dbReference>
<dbReference type="InterPro" id="IPR016039">
    <property type="entry name" value="Thiolase-like"/>
</dbReference>
<dbReference type="InterPro" id="IPR016035">
    <property type="entry name" value="Acyl_Trfase/lysoPLipase"/>
</dbReference>
<keyword evidence="3" id="KW-0808">Transferase</keyword>
<reference evidence="9 10" key="1">
    <citation type="submission" date="2016-10" db="EMBL/GenBank/DDBJ databases">
        <authorList>
            <person name="de Groot N.N."/>
        </authorList>
    </citation>
    <scope>NUCLEOTIDE SEQUENCE [LARGE SCALE GENOMIC DNA]</scope>
    <source>
        <strain evidence="9 10">DSM 22489</strain>
    </source>
</reference>
<dbReference type="Gene3D" id="3.40.640.10">
    <property type="entry name" value="Type I PLP-dependent aspartate aminotransferase-like (Major domain)"/>
    <property type="match status" value="1"/>
</dbReference>
<keyword evidence="10" id="KW-1185">Reference proteome</keyword>
<dbReference type="InterPro" id="IPR023213">
    <property type="entry name" value="CAT-like_dom_sf"/>
</dbReference>
<dbReference type="InterPro" id="IPR014043">
    <property type="entry name" value="Acyl_transferase_dom"/>
</dbReference>
<dbReference type="CDD" id="cd00610">
    <property type="entry name" value="OAT_like"/>
    <property type="match status" value="1"/>
</dbReference>
<dbReference type="InterPro" id="IPR036736">
    <property type="entry name" value="ACP-like_sf"/>
</dbReference>
<dbReference type="PANTHER" id="PTHR43775">
    <property type="entry name" value="FATTY ACID SYNTHASE"/>
    <property type="match status" value="1"/>
</dbReference>
<dbReference type="FunFam" id="3.40.50.12780:FF:000012">
    <property type="entry name" value="Non-ribosomal peptide synthetase"/>
    <property type="match status" value="1"/>
</dbReference>
<dbReference type="InterPro" id="IPR015421">
    <property type="entry name" value="PyrdxlP-dep_Trfase_major"/>
</dbReference>
<feature type="region of interest" description="Disordered" evidence="6">
    <location>
        <begin position="1093"/>
        <end position="1119"/>
    </location>
</feature>
<name>A0A1H6AX22_9BACT</name>
<dbReference type="Gene3D" id="3.30.70.3290">
    <property type="match status" value="1"/>
</dbReference>
<dbReference type="InterPro" id="IPR001227">
    <property type="entry name" value="Ac_transferase_dom_sf"/>
</dbReference>
<dbReference type="CDD" id="cd00833">
    <property type="entry name" value="PKS"/>
    <property type="match status" value="1"/>
</dbReference>
<dbReference type="Gene3D" id="3.30.559.30">
    <property type="entry name" value="Nonribosomal peptide synthetase, condensation domain"/>
    <property type="match status" value="1"/>
</dbReference>
<evidence type="ECO:0000256" key="6">
    <source>
        <dbReference type="SAM" id="MobiDB-lite"/>
    </source>
</evidence>
<dbReference type="InterPro" id="IPR050091">
    <property type="entry name" value="PKS_NRPS_Biosynth_Enz"/>
</dbReference>
<dbReference type="GO" id="GO:0008483">
    <property type="term" value="F:transaminase activity"/>
    <property type="evidence" value="ECO:0007669"/>
    <property type="project" value="InterPro"/>
</dbReference>